<reference evidence="1 2" key="1">
    <citation type="journal article" date="2013" name="Nat. Genet.">
        <title>The high-quality draft genome of peach (Prunus persica) identifies unique patterns of genetic diversity, domestication and genome evolution.</title>
        <authorList>
            <consortium name="International Peach Genome Initiative"/>
            <person name="Verde I."/>
            <person name="Abbott A.G."/>
            <person name="Scalabrin S."/>
            <person name="Jung S."/>
            <person name="Shu S."/>
            <person name="Marroni F."/>
            <person name="Zhebentyayeva T."/>
            <person name="Dettori M.T."/>
            <person name="Grimwood J."/>
            <person name="Cattonaro F."/>
            <person name="Zuccolo A."/>
            <person name="Rossini L."/>
            <person name="Jenkins J."/>
            <person name="Vendramin E."/>
            <person name="Meisel L.A."/>
            <person name="Decroocq V."/>
            <person name="Sosinski B."/>
            <person name="Prochnik S."/>
            <person name="Mitros T."/>
            <person name="Policriti A."/>
            <person name="Cipriani G."/>
            <person name="Dondini L."/>
            <person name="Ficklin S."/>
            <person name="Goodstein D.M."/>
            <person name="Xuan P."/>
            <person name="Del Fabbro C."/>
            <person name="Aramini V."/>
            <person name="Copetti D."/>
            <person name="Gonzalez S."/>
            <person name="Horner D.S."/>
            <person name="Falchi R."/>
            <person name="Lucas S."/>
            <person name="Mica E."/>
            <person name="Maldonado J."/>
            <person name="Lazzari B."/>
            <person name="Bielenberg D."/>
            <person name="Pirona R."/>
            <person name="Miculan M."/>
            <person name="Barakat A."/>
            <person name="Testolin R."/>
            <person name="Stella A."/>
            <person name="Tartarini S."/>
            <person name="Tonutti P."/>
            <person name="Arus P."/>
            <person name="Orellana A."/>
            <person name="Wells C."/>
            <person name="Main D."/>
            <person name="Vizzotto G."/>
            <person name="Silva H."/>
            <person name="Salamini F."/>
            <person name="Schmutz J."/>
            <person name="Morgante M."/>
            <person name="Rokhsar D.S."/>
        </authorList>
    </citation>
    <scope>NUCLEOTIDE SEQUENCE [LARGE SCALE GENOMIC DNA]</scope>
    <source>
        <strain evidence="2">cv. Nemared</strain>
    </source>
</reference>
<keyword evidence="2" id="KW-1185">Reference proteome</keyword>
<organism evidence="1 2">
    <name type="scientific">Prunus persica</name>
    <name type="common">Peach</name>
    <name type="synonym">Amygdalus persica</name>
    <dbReference type="NCBI Taxonomy" id="3760"/>
    <lineage>
        <taxon>Eukaryota</taxon>
        <taxon>Viridiplantae</taxon>
        <taxon>Streptophyta</taxon>
        <taxon>Embryophyta</taxon>
        <taxon>Tracheophyta</taxon>
        <taxon>Spermatophyta</taxon>
        <taxon>Magnoliopsida</taxon>
        <taxon>eudicotyledons</taxon>
        <taxon>Gunneridae</taxon>
        <taxon>Pentapetalae</taxon>
        <taxon>rosids</taxon>
        <taxon>fabids</taxon>
        <taxon>Rosales</taxon>
        <taxon>Rosaceae</taxon>
        <taxon>Amygdaloideae</taxon>
        <taxon>Amygdaleae</taxon>
        <taxon>Prunus</taxon>
    </lineage>
</organism>
<sequence length="68" mass="7559">MRAHTMQTPFPCPNETPTLCTSTTDQNRNCNPQTETVELFQPKLALNSGCLGLLFWGDDKESDGEQLS</sequence>
<accession>A0A251MUJ8</accession>
<evidence type="ECO:0000313" key="2">
    <source>
        <dbReference type="Proteomes" id="UP000006882"/>
    </source>
</evidence>
<name>A0A251MUJ8_PRUPE</name>
<evidence type="ECO:0000313" key="1">
    <source>
        <dbReference type="EMBL" id="ONH90763.1"/>
    </source>
</evidence>
<proteinExistence type="predicted"/>
<protein>
    <submittedName>
        <fullName evidence="1">Uncharacterized protein</fullName>
    </submittedName>
</protein>
<dbReference type="EMBL" id="CM007658">
    <property type="protein sequence ID" value="ONH90763.1"/>
    <property type="molecule type" value="Genomic_DNA"/>
</dbReference>
<dbReference type="Proteomes" id="UP000006882">
    <property type="component" value="Chromosome G8"/>
</dbReference>
<gene>
    <name evidence="1" type="ORF">PRUPE_8G073200</name>
</gene>
<dbReference type="Gramene" id="ONH90763">
    <property type="protein sequence ID" value="ONH90763"/>
    <property type="gene ID" value="PRUPE_8G073200"/>
</dbReference>
<dbReference type="AlphaFoldDB" id="A0A251MUJ8"/>